<name>A0A0H2LZL5_VARPD</name>
<reference evidence="1 2" key="1">
    <citation type="submission" date="2015-03" db="EMBL/GenBank/DDBJ databases">
        <title>Genome sequence of Variovorax paradoxus TBEA6.</title>
        <authorList>
            <person name="Poehlein A."/>
            <person name="Schuldes J."/>
            <person name="Wuebbeler J.H."/>
            <person name="Hiessl S."/>
            <person name="Steinbuechel A."/>
            <person name="Daniel R."/>
        </authorList>
    </citation>
    <scope>NUCLEOTIDE SEQUENCE [LARGE SCALE GENOMIC DNA]</scope>
    <source>
        <strain evidence="1 2">TBEA6</strain>
    </source>
</reference>
<sequence length="82" mass="9293">MSLYALLDVPADASTEDIEAGYRRACEALARQGGGLRSLLRHWRLHRLTRAYARLRDPAERRTYDAGLLRIEMLGRCPPGLL</sequence>
<dbReference type="Proteomes" id="UP000035170">
    <property type="component" value="Unassembled WGS sequence"/>
</dbReference>
<dbReference type="SUPFAM" id="SSF46565">
    <property type="entry name" value="Chaperone J-domain"/>
    <property type="match status" value="1"/>
</dbReference>
<dbReference type="EMBL" id="JZWI01000018">
    <property type="protein sequence ID" value="KLN55256.1"/>
    <property type="molecule type" value="Genomic_DNA"/>
</dbReference>
<dbReference type="RefSeq" id="WP_155419667.1">
    <property type="nucleotide sequence ID" value="NZ_JZWI01000018.1"/>
</dbReference>
<dbReference type="AlphaFoldDB" id="A0A0H2LZL5"/>
<dbReference type="Gene3D" id="1.10.287.110">
    <property type="entry name" value="DnaJ domain"/>
    <property type="match status" value="1"/>
</dbReference>
<protein>
    <submittedName>
        <fullName evidence="1">DnaJ domain protein</fullName>
    </submittedName>
</protein>
<dbReference type="InterPro" id="IPR036869">
    <property type="entry name" value="J_dom_sf"/>
</dbReference>
<dbReference type="PATRIC" id="fig|34073.19.peg.3696"/>
<evidence type="ECO:0000313" key="2">
    <source>
        <dbReference type="Proteomes" id="UP000035170"/>
    </source>
</evidence>
<accession>A0A0H2LZL5</accession>
<keyword evidence="2" id="KW-1185">Reference proteome</keyword>
<organism evidence="1 2">
    <name type="scientific">Variovorax paradoxus</name>
    <dbReference type="NCBI Taxonomy" id="34073"/>
    <lineage>
        <taxon>Bacteria</taxon>
        <taxon>Pseudomonadati</taxon>
        <taxon>Pseudomonadota</taxon>
        <taxon>Betaproteobacteria</taxon>
        <taxon>Burkholderiales</taxon>
        <taxon>Comamonadaceae</taxon>
        <taxon>Variovorax</taxon>
    </lineage>
</organism>
<gene>
    <name evidence="1" type="ORF">VPARA_36080</name>
</gene>
<comment type="caution">
    <text evidence="1">The sequence shown here is derived from an EMBL/GenBank/DDBJ whole genome shotgun (WGS) entry which is preliminary data.</text>
</comment>
<evidence type="ECO:0000313" key="1">
    <source>
        <dbReference type="EMBL" id="KLN55256.1"/>
    </source>
</evidence>
<proteinExistence type="predicted"/>